<dbReference type="Proteomes" id="UP000007993">
    <property type="component" value="Unassembled WGS sequence"/>
</dbReference>
<proteinExistence type="inferred from homology"/>
<keyword evidence="3" id="KW-0479">Metal-binding</keyword>
<evidence type="ECO:0000256" key="2">
    <source>
        <dbReference type="ARBA" id="ARBA00008779"/>
    </source>
</evidence>
<evidence type="ECO:0000256" key="5">
    <source>
        <dbReference type="ARBA" id="ARBA00022801"/>
    </source>
</evidence>
<evidence type="ECO:0000259" key="8">
    <source>
        <dbReference type="Pfam" id="PF00884"/>
    </source>
</evidence>
<evidence type="ECO:0000256" key="7">
    <source>
        <dbReference type="SAM" id="SignalP"/>
    </source>
</evidence>
<evidence type="ECO:0000256" key="1">
    <source>
        <dbReference type="ARBA" id="ARBA00001913"/>
    </source>
</evidence>
<dbReference type="InterPro" id="IPR000917">
    <property type="entry name" value="Sulfatase_N"/>
</dbReference>
<comment type="similarity">
    <text evidence="2">Belongs to the sulfatase family.</text>
</comment>
<dbReference type="InterPro" id="IPR050738">
    <property type="entry name" value="Sulfatase"/>
</dbReference>
<gene>
    <name evidence="9" type="ORF">RBSH_02086</name>
</gene>
<dbReference type="PROSITE" id="PS00149">
    <property type="entry name" value="SULFATASE_2"/>
    <property type="match status" value="1"/>
</dbReference>
<dbReference type="EMBL" id="AMCW01000055">
    <property type="protein sequence ID" value="EKK02452.1"/>
    <property type="molecule type" value="Genomic_DNA"/>
</dbReference>
<dbReference type="CDD" id="cd16144">
    <property type="entry name" value="ARS_like"/>
    <property type="match status" value="1"/>
</dbReference>
<dbReference type="InterPro" id="IPR024607">
    <property type="entry name" value="Sulfatase_CS"/>
</dbReference>
<comment type="caution">
    <text evidence="9">The sequence shown here is derived from an EMBL/GenBank/DDBJ whole genome shotgun (WGS) entry which is preliminary data.</text>
</comment>
<dbReference type="SUPFAM" id="SSF53649">
    <property type="entry name" value="Alkaline phosphatase-like"/>
    <property type="match status" value="1"/>
</dbReference>
<dbReference type="PANTHER" id="PTHR42693:SF42">
    <property type="entry name" value="ARYLSULFATASE G"/>
    <property type="match status" value="1"/>
</dbReference>
<dbReference type="PATRIC" id="fig|993517.3.peg.2257"/>
<dbReference type="PROSITE" id="PS00523">
    <property type="entry name" value="SULFATASE_1"/>
    <property type="match status" value="1"/>
</dbReference>
<dbReference type="Gene3D" id="3.40.720.10">
    <property type="entry name" value="Alkaline Phosphatase, subunit A"/>
    <property type="match status" value="1"/>
</dbReference>
<dbReference type="InterPro" id="IPR017850">
    <property type="entry name" value="Alkaline_phosphatase_core_sf"/>
</dbReference>
<reference evidence="9 10" key="1">
    <citation type="journal article" date="2013" name="Mar. Genomics">
        <title>Expression of sulfatases in Rhodopirellula baltica and the diversity of sulfatases in the genus Rhodopirellula.</title>
        <authorList>
            <person name="Wegner C.E."/>
            <person name="Richter-Heitmann T."/>
            <person name="Klindworth A."/>
            <person name="Klockow C."/>
            <person name="Richter M."/>
            <person name="Achstetter T."/>
            <person name="Glockner F.O."/>
            <person name="Harder J."/>
        </authorList>
    </citation>
    <scope>NUCLEOTIDE SEQUENCE [LARGE SCALE GENOMIC DNA]</scope>
    <source>
        <strain evidence="9 10">SH28</strain>
    </source>
</reference>
<dbReference type="Pfam" id="PF00884">
    <property type="entry name" value="Sulfatase"/>
    <property type="match status" value="1"/>
</dbReference>
<dbReference type="GO" id="GO:0004065">
    <property type="term" value="F:arylsulfatase activity"/>
    <property type="evidence" value="ECO:0007669"/>
    <property type="project" value="TreeGrafter"/>
</dbReference>
<organism evidence="9 10">
    <name type="scientific">Rhodopirellula baltica SH28</name>
    <dbReference type="NCBI Taxonomy" id="993517"/>
    <lineage>
        <taxon>Bacteria</taxon>
        <taxon>Pseudomonadati</taxon>
        <taxon>Planctomycetota</taxon>
        <taxon>Planctomycetia</taxon>
        <taxon>Pirellulales</taxon>
        <taxon>Pirellulaceae</taxon>
        <taxon>Rhodopirellula</taxon>
    </lineage>
</organism>
<dbReference type="FunFam" id="3.40.720.10:FF:000065">
    <property type="entry name" value="Arylsulfatase A"/>
    <property type="match status" value="1"/>
</dbReference>
<feature type="signal peptide" evidence="7">
    <location>
        <begin position="1"/>
        <end position="23"/>
    </location>
</feature>
<feature type="domain" description="Sulfatase N-terminal" evidence="8">
    <location>
        <begin position="31"/>
        <end position="377"/>
    </location>
</feature>
<protein>
    <submittedName>
        <fullName evidence="9">N-acetylgalactosamine 6-sulfate sulfatase (GALNS)</fullName>
    </submittedName>
</protein>
<accession>K5D6U4</accession>
<comment type="cofactor">
    <cofactor evidence="1">
        <name>Ca(2+)</name>
        <dbReference type="ChEBI" id="CHEBI:29108"/>
    </cofactor>
</comment>
<dbReference type="Gene3D" id="3.30.1120.10">
    <property type="match status" value="1"/>
</dbReference>
<dbReference type="GO" id="GO:0046872">
    <property type="term" value="F:metal ion binding"/>
    <property type="evidence" value="ECO:0007669"/>
    <property type="project" value="UniProtKB-KW"/>
</dbReference>
<evidence type="ECO:0000313" key="9">
    <source>
        <dbReference type="EMBL" id="EKK02452.1"/>
    </source>
</evidence>
<evidence type="ECO:0000256" key="3">
    <source>
        <dbReference type="ARBA" id="ARBA00022723"/>
    </source>
</evidence>
<evidence type="ECO:0000256" key="4">
    <source>
        <dbReference type="ARBA" id="ARBA00022729"/>
    </source>
</evidence>
<dbReference type="RefSeq" id="WP_007331907.1">
    <property type="nucleotide sequence ID" value="NZ_AMCW01000055.1"/>
</dbReference>
<feature type="chain" id="PRO_5003882615" evidence="7">
    <location>
        <begin position="24"/>
        <end position="496"/>
    </location>
</feature>
<keyword evidence="4 7" id="KW-0732">Signal</keyword>
<name>K5D6U4_RHOBT</name>
<keyword evidence="6" id="KW-0106">Calcium</keyword>
<dbReference type="AlphaFoldDB" id="K5D6U4"/>
<evidence type="ECO:0000313" key="10">
    <source>
        <dbReference type="Proteomes" id="UP000007993"/>
    </source>
</evidence>
<evidence type="ECO:0000256" key="6">
    <source>
        <dbReference type="ARBA" id="ARBA00022837"/>
    </source>
</evidence>
<keyword evidence="5" id="KW-0378">Hydrolase</keyword>
<dbReference type="PANTHER" id="PTHR42693">
    <property type="entry name" value="ARYLSULFATASE FAMILY MEMBER"/>
    <property type="match status" value="1"/>
</dbReference>
<sequence length="496" mass="55610">MLIRSFLSMALLPLLAVATSSLASGDEKSPPNVVFFLVDDLGYMDIGANNPDTFYETPNIDRLSKSGMRFTDGYAANPVCSPTRYSILTGKYPTRVDATNFFTGTRPGKFRPAPLNNRMPLEETTLAESLKSSGYATFFAGKWHLGPSEEYWPEHQGFDVNQGGHNAGGPYSGKRYFSPFENPRLEDNTVGEHLPDRLAKEASKFIERHKDEPFLTYLSFYSVHTPLMAPPELVKKYKAKAERLGLTDKEAFGEEEKLWGKAEWEGRPVRHLQSHATYAAMVEAMDQAVGRVLKQIDDLGLAEETIVILTSDNGGLSTSEGWPTSNLPLRGGKGWVYEGGIREAFMICAPGVTQPGTTCKEPVCSIDFYPTILDLCGQSPPAERIVDGVSLKPLLRGEQTIDRESLYWHYPHYSNQGGFPGGAIREGDWKLIERYEDGRVHLYNLQEDIGELNDVADLNAERVAAMRDRLHRWYKDVDAKFLQPKDGEEPWHPFRD</sequence>